<keyword evidence="2 4" id="KW-0472">Membrane</keyword>
<dbReference type="GeneID" id="58228033"/>
<dbReference type="GO" id="GO:0009279">
    <property type="term" value="C:cell outer membrane"/>
    <property type="evidence" value="ECO:0007669"/>
    <property type="project" value="UniProtKB-SubCell"/>
</dbReference>
<evidence type="ECO:0000256" key="1">
    <source>
        <dbReference type="ARBA" id="ARBA00004442"/>
    </source>
</evidence>
<dbReference type="Proteomes" id="UP000033664">
    <property type="component" value="Unassembled WGS sequence"/>
</dbReference>
<keyword evidence="8" id="KW-1185">Reference proteome</keyword>
<keyword evidence="3" id="KW-0998">Cell outer membrane</keyword>
<organism evidence="7 8">
    <name type="scientific">Pseudoalteromonas ruthenica</name>
    <dbReference type="NCBI Taxonomy" id="151081"/>
    <lineage>
        <taxon>Bacteria</taxon>
        <taxon>Pseudomonadati</taxon>
        <taxon>Pseudomonadota</taxon>
        <taxon>Gammaproteobacteria</taxon>
        <taxon>Alteromonadales</taxon>
        <taxon>Pseudoalteromonadaceae</taxon>
        <taxon>Pseudoalteromonas</taxon>
    </lineage>
</organism>
<dbReference type="EMBL" id="JXXZ01000006">
    <property type="protein sequence ID" value="KJZ00259.1"/>
    <property type="molecule type" value="Genomic_DNA"/>
</dbReference>
<dbReference type="InterPro" id="IPR036737">
    <property type="entry name" value="OmpA-like_sf"/>
</dbReference>
<dbReference type="PANTHER" id="PTHR30329">
    <property type="entry name" value="STATOR ELEMENT OF FLAGELLAR MOTOR COMPLEX"/>
    <property type="match status" value="1"/>
</dbReference>
<evidence type="ECO:0000256" key="4">
    <source>
        <dbReference type="PROSITE-ProRule" id="PRU00473"/>
    </source>
</evidence>
<proteinExistence type="predicted"/>
<reference evidence="7 8" key="1">
    <citation type="journal article" date="2015" name="BMC Genomics">
        <title>Genome mining reveals unlocked bioactive potential of marine Gram-negative bacteria.</title>
        <authorList>
            <person name="Machado H."/>
            <person name="Sonnenschein E.C."/>
            <person name="Melchiorsen J."/>
            <person name="Gram L."/>
        </authorList>
    </citation>
    <scope>NUCLEOTIDE SEQUENCE [LARGE SCALE GENOMIC DNA]</scope>
    <source>
        <strain evidence="7 8">S3137</strain>
    </source>
</reference>
<dbReference type="PANTHER" id="PTHR30329:SF21">
    <property type="entry name" value="LIPOPROTEIN YIAD-RELATED"/>
    <property type="match status" value="1"/>
</dbReference>
<evidence type="ECO:0000256" key="5">
    <source>
        <dbReference type="SAM" id="SignalP"/>
    </source>
</evidence>
<dbReference type="PRINTS" id="PR01021">
    <property type="entry name" value="OMPADOMAIN"/>
</dbReference>
<gene>
    <name evidence="7" type="ORF">TW72_05965</name>
</gene>
<dbReference type="PATRIC" id="fig|151081.8.peg.3063"/>
<keyword evidence="5" id="KW-0732">Signal</keyword>
<accession>A0A0F4PYX2</accession>
<dbReference type="Pfam" id="PF00691">
    <property type="entry name" value="OmpA"/>
    <property type="match status" value="1"/>
</dbReference>
<dbReference type="InterPro" id="IPR006664">
    <property type="entry name" value="OMP_bac"/>
</dbReference>
<dbReference type="SUPFAM" id="SSF103088">
    <property type="entry name" value="OmpA-like"/>
    <property type="match status" value="1"/>
</dbReference>
<dbReference type="InterPro" id="IPR006665">
    <property type="entry name" value="OmpA-like"/>
</dbReference>
<evidence type="ECO:0000256" key="2">
    <source>
        <dbReference type="ARBA" id="ARBA00023136"/>
    </source>
</evidence>
<comment type="subcellular location">
    <subcellularLocation>
        <location evidence="1">Cell outer membrane</location>
    </subcellularLocation>
</comment>
<comment type="caution">
    <text evidence="7">The sequence shown here is derived from an EMBL/GenBank/DDBJ whole genome shotgun (WGS) entry which is preliminary data.</text>
</comment>
<dbReference type="PROSITE" id="PS51123">
    <property type="entry name" value="OMPA_2"/>
    <property type="match status" value="1"/>
</dbReference>
<dbReference type="Gene3D" id="3.30.1330.60">
    <property type="entry name" value="OmpA-like domain"/>
    <property type="match status" value="1"/>
</dbReference>
<evidence type="ECO:0000313" key="8">
    <source>
        <dbReference type="Proteomes" id="UP000033664"/>
    </source>
</evidence>
<feature type="domain" description="OmpA-like" evidence="6">
    <location>
        <begin position="376"/>
        <end position="494"/>
    </location>
</feature>
<dbReference type="eggNOG" id="COG2885">
    <property type="taxonomic scope" value="Bacteria"/>
</dbReference>
<name>A0A0F4PYX2_9GAMM</name>
<evidence type="ECO:0000313" key="7">
    <source>
        <dbReference type="EMBL" id="KJZ00259.1"/>
    </source>
</evidence>
<dbReference type="InterPro" id="IPR050330">
    <property type="entry name" value="Bact_OuterMem_StrucFunc"/>
</dbReference>
<dbReference type="AlphaFoldDB" id="A0A0F4PYX2"/>
<feature type="signal peptide" evidence="5">
    <location>
        <begin position="1"/>
        <end position="19"/>
    </location>
</feature>
<evidence type="ECO:0000256" key="3">
    <source>
        <dbReference type="ARBA" id="ARBA00023237"/>
    </source>
</evidence>
<feature type="chain" id="PRO_5002474546" description="OmpA-like domain-containing protein" evidence="5">
    <location>
        <begin position="20"/>
        <end position="496"/>
    </location>
</feature>
<evidence type="ECO:0000259" key="6">
    <source>
        <dbReference type="PROSITE" id="PS51123"/>
    </source>
</evidence>
<sequence>MVRLLFTFALLLLTTSSLAQSNLFVDKYKGGRTKADAHYSYMPVLVLGKGDQRIKLAGEYRAYMQEIEPSAKLGFSHLLADVKAKLEAKGFSTQVYCVQECDKRTYARLIDDTFRDSVLYRLGYYNVQENRFGYLSAMKTVNEQPRAVMLFAKQERSGGLSLGYEQIASLPMPDAGLSVQQDFEIDALDFSQLKAKEKDAKGSADHPLIERFPGSYIKSSGVSDYEPYPLIVGQYKKSIPVRTVGGKVTTLNYRIDKTVGPYAVHKNYMNALTQAGFTIIYECQARSCGNYILRDNYRDTIFAKRHDSDIYNMTEKSNFYLFTAEKDTPHGKLYTSMYSLQRRAKESVELVVDIIEEKGVSHVALNIDSDNLLKEIQNTGSVSLYGIEFDFNKHTIKPSSKAQLDEIAKFLTQRTDVSLFVVGHTDNKGAFDYNQDLASRRAQEVVNTLVRDYQITQQRLQAVGVGPVAPLAANDNDDNMQRNRRVELVLKAPMFL</sequence>
<dbReference type="RefSeq" id="WP_045980162.1">
    <property type="nucleotide sequence ID" value="NZ_JXXY01000015.1"/>
</dbReference>
<protein>
    <recommendedName>
        <fullName evidence="6">OmpA-like domain-containing protein</fullName>
    </recommendedName>
</protein>
<dbReference type="CDD" id="cd07185">
    <property type="entry name" value="OmpA_C-like"/>
    <property type="match status" value="1"/>
</dbReference>
<dbReference type="OrthoDB" id="9792021at2"/>